<name>A0A816EWJ6_9BILA</name>
<proteinExistence type="predicted"/>
<reference evidence="1" key="1">
    <citation type="submission" date="2021-02" db="EMBL/GenBank/DDBJ databases">
        <authorList>
            <person name="Nowell W R."/>
        </authorList>
    </citation>
    <scope>NUCLEOTIDE SEQUENCE</scope>
</reference>
<organism evidence="1 2">
    <name type="scientific">Rotaria magnacalcarata</name>
    <dbReference type="NCBI Taxonomy" id="392030"/>
    <lineage>
        <taxon>Eukaryota</taxon>
        <taxon>Metazoa</taxon>
        <taxon>Spiralia</taxon>
        <taxon>Gnathifera</taxon>
        <taxon>Rotifera</taxon>
        <taxon>Eurotatoria</taxon>
        <taxon>Bdelloidea</taxon>
        <taxon>Philodinida</taxon>
        <taxon>Philodinidae</taxon>
        <taxon>Rotaria</taxon>
    </lineage>
</organism>
<comment type="caution">
    <text evidence="1">The sequence shown here is derived from an EMBL/GenBank/DDBJ whole genome shotgun (WGS) entry which is preliminary data.</text>
</comment>
<evidence type="ECO:0008006" key="3">
    <source>
        <dbReference type="Google" id="ProtNLM"/>
    </source>
</evidence>
<protein>
    <recommendedName>
        <fullName evidence="3">LamG domain-containing protein</fullName>
    </recommendedName>
</protein>
<evidence type="ECO:0000313" key="2">
    <source>
        <dbReference type="Proteomes" id="UP000663834"/>
    </source>
</evidence>
<evidence type="ECO:0000313" key="1">
    <source>
        <dbReference type="EMBL" id="CAF1654908.1"/>
    </source>
</evidence>
<sequence length="365" mass="39875">MVIFEKKKTSGASRAHLKASSYSNIATRIGSESQYPITSGAVLYPFDGNTRDAFSLSSYNYGASSESAILLNATQQQYVSIPFIDFRNTSFTLEVWVLPINAATNSGLQDDFPIFEHSTLIPYWNWTHAAVVYDITIYQQLIYINGIIDTLFEGIVTPFQGSSSVASTTIGLGKSAAFAITSFYGMIDQFLITPQTAKSSYQIYNDALLVAYFPFDTNGTLNDRSASVNPTTVSGGGTIIHVSSDQNGNGTLCFDMFGMTLNGTIIVQTVQNKLVFSNRNGMRFYVNGTLNNAQPNMMNILAFWSFTNSQLYITFGNSQITGAAALSCEKGTLPIVSGAFSGVIDEFRLYMTEMNGEEICTLVNL</sequence>
<dbReference type="Proteomes" id="UP000663834">
    <property type="component" value="Unassembled WGS sequence"/>
</dbReference>
<accession>A0A816EWJ6</accession>
<dbReference type="Gene3D" id="2.60.120.200">
    <property type="match status" value="2"/>
</dbReference>
<dbReference type="AlphaFoldDB" id="A0A816EWJ6"/>
<dbReference type="InterPro" id="IPR013320">
    <property type="entry name" value="ConA-like_dom_sf"/>
</dbReference>
<dbReference type="SUPFAM" id="SSF49899">
    <property type="entry name" value="Concanavalin A-like lectins/glucanases"/>
    <property type="match status" value="2"/>
</dbReference>
<dbReference type="EMBL" id="CAJNOW010017149">
    <property type="protein sequence ID" value="CAF1654908.1"/>
    <property type="molecule type" value="Genomic_DNA"/>
</dbReference>
<gene>
    <name evidence="1" type="ORF">KQP761_LOCUS30734</name>
</gene>
<dbReference type="OrthoDB" id="10499928at2759"/>